<dbReference type="Gene3D" id="3.30.9.10">
    <property type="entry name" value="D-Amino Acid Oxidase, subunit A, domain 2"/>
    <property type="match status" value="1"/>
</dbReference>
<dbReference type="AlphaFoldDB" id="A0A1M5C776"/>
<dbReference type="InterPro" id="IPR006076">
    <property type="entry name" value="FAD-dep_OxRdtase"/>
</dbReference>
<reference evidence="5" key="1">
    <citation type="submission" date="2016-11" db="EMBL/GenBank/DDBJ databases">
        <authorList>
            <person name="Varghese N."/>
            <person name="Submissions S."/>
        </authorList>
    </citation>
    <scope>NUCLEOTIDE SEQUENCE [LARGE SCALE GENOMIC DNA]</scope>
    <source>
        <strain evidence="5">DSM 29326</strain>
    </source>
</reference>
<dbReference type="RefSeq" id="WP_072857925.1">
    <property type="nucleotide sequence ID" value="NZ_FQUE01000007.1"/>
</dbReference>
<protein>
    <submittedName>
        <fullName evidence="4">D-amino-acid dehydrogenase</fullName>
    </submittedName>
</protein>
<dbReference type="SUPFAM" id="SSF51905">
    <property type="entry name" value="FAD/NAD(P)-binding domain"/>
    <property type="match status" value="1"/>
</dbReference>
<name>A0A1M5C776_LOKAT</name>
<dbReference type="Proteomes" id="UP000183987">
    <property type="component" value="Unassembled WGS sequence"/>
</dbReference>
<keyword evidence="2" id="KW-1133">Transmembrane helix</keyword>
<dbReference type="GO" id="GO:0016491">
    <property type="term" value="F:oxidoreductase activity"/>
    <property type="evidence" value="ECO:0007669"/>
    <property type="project" value="UniProtKB-KW"/>
</dbReference>
<evidence type="ECO:0000259" key="3">
    <source>
        <dbReference type="Pfam" id="PF01266"/>
    </source>
</evidence>
<feature type="transmembrane region" description="Helical" evidence="2">
    <location>
        <begin position="6"/>
        <end position="25"/>
    </location>
</feature>
<evidence type="ECO:0000256" key="2">
    <source>
        <dbReference type="SAM" id="Phobius"/>
    </source>
</evidence>
<evidence type="ECO:0000313" key="4">
    <source>
        <dbReference type="EMBL" id="SHF50599.1"/>
    </source>
</evidence>
<dbReference type="EMBL" id="FQUE01000007">
    <property type="protein sequence ID" value="SHF50599.1"/>
    <property type="molecule type" value="Genomic_DNA"/>
</dbReference>
<proteinExistence type="predicted"/>
<dbReference type="OrthoDB" id="9805337at2"/>
<evidence type="ECO:0000313" key="5">
    <source>
        <dbReference type="Proteomes" id="UP000183987"/>
    </source>
</evidence>
<dbReference type="STRING" id="366533.SAMN05444339_10747"/>
<keyword evidence="5" id="KW-1185">Reference proteome</keyword>
<keyword evidence="2" id="KW-0472">Membrane</keyword>
<gene>
    <name evidence="4" type="ORF">SAMN05444339_10747</name>
</gene>
<accession>A0A1M5C776</accession>
<dbReference type="PANTHER" id="PTHR13847">
    <property type="entry name" value="SARCOSINE DEHYDROGENASE-RELATED"/>
    <property type="match status" value="1"/>
</dbReference>
<keyword evidence="1" id="KW-0560">Oxidoreductase</keyword>
<dbReference type="Pfam" id="PF01266">
    <property type="entry name" value="DAO"/>
    <property type="match status" value="1"/>
</dbReference>
<dbReference type="GO" id="GO:0005737">
    <property type="term" value="C:cytoplasm"/>
    <property type="evidence" value="ECO:0007669"/>
    <property type="project" value="TreeGrafter"/>
</dbReference>
<evidence type="ECO:0000256" key="1">
    <source>
        <dbReference type="ARBA" id="ARBA00023002"/>
    </source>
</evidence>
<dbReference type="Gene3D" id="3.50.50.60">
    <property type="entry name" value="FAD/NAD(P)-binding domain"/>
    <property type="match status" value="2"/>
</dbReference>
<sequence length="424" mass="45074">MTDGGRHIAVIGAGIIGATTALALVRVGRRVTILDPGQPGGVQAASYGNGAFLSPASIIPVSLPGLWKKVPGFLLDSNGPLTIRLASLPRLAPWLWRFVRAGETWARVERTAAALATLLDGAQDRHAALATSIGQPELIKRKGLIYAYHDRRSFEADSTVWSLRQRHGVRLDILSVDALQERAPGLSSTYRFGVFLPDGAHCHSPGDYVRALVDGAVVEGAELLQGRATGFDVRQGRLVGLLTDAGRLDCDGAVIACGAHSADLACQVGDPIPLESERGYHVEVKTDVAMPEIPVMPQDGKMANTPTQGGFRASGQVELASRDASPDWRRADILLRALKVTWPALAVPGAIQSVERWQGNRPSTPDGRPVIGRSRACADVVHAFGHGHIGLVSAPRTAEAVADLLAGRSGDLDLSPFSPARFRR</sequence>
<keyword evidence="2" id="KW-0812">Transmembrane</keyword>
<organism evidence="4 5">
    <name type="scientific">Loktanella atrilutea</name>
    <dbReference type="NCBI Taxonomy" id="366533"/>
    <lineage>
        <taxon>Bacteria</taxon>
        <taxon>Pseudomonadati</taxon>
        <taxon>Pseudomonadota</taxon>
        <taxon>Alphaproteobacteria</taxon>
        <taxon>Rhodobacterales</taxon>
        <taxon>Roseobacteraceae</taxon>
        <taxon>Loktanella</taxon>
    </lineage>
</organism>
<dbReference type="InterPro" id="IPR036188">
    <property type="entry name" value="FAD/NAD-bd_sf"/>
</dbReference>
<dbReference type="PANTHER" id="PTHR13847:SF289">
    <property type="entry name" value="GLYCINE OXIDASE"/>
    <property type="match status" value="1"/>
</dbReference>
<feature type="domain" description="FAD dependent oxidoreductase" evidence="3">
    <location>
        <begin position="8"/>
        <end position="404"/>
    </location>
</feature>
<dbReference type="SUPFAM" id="SSF54373">
    <property type="entry name" value="FAD-linked reductases, C-terminal domain"/>
    <property type="match status" value="1"/>
</dbReference>